<dbReference type="RefSeq" id="WP_073075357.1">
    <property type="nucleotide sequence ID" value="NZ_MPPI01000090.1"/>
</dbReference>
<keyword evidence="1" id="KW-1133">Transmembrane helix</keyword>
<dbReference type="AlphaFoldDB" id="A0A2T1D0V6"/>
<keyword evidence="3" id="KW-1185">Reference proteome</keyword>
<keyword evidence="1" id="KW-0812">Transmembrane</keyword>
<reference evidence="2 3" key="2">
    <citation type="submission" date="2018-03" db="EMBL/GenBank/DDBJ databases">
        <title>The ancient ancestry and fast evolution of plastids.</title>
        <authorList>
            <person name="Moore K.R."/>
            <person name="Magnabosco C."/>
            <person name="Momper L."/>
            <person name="Gold D.A."/>
            <person name="Bosak T."/>
            <person name="Fournier G.P."/>
        </authorList>
    </citation>
    <scope>NUCLEOTIDE SEQUENCE [LARGE SCALE GENOMIC DNA]</scope>
    <source>
        <strain evidence="2 3">ULC007</strain>
    </source>
</reference>
<sequence length="279" mass="31624">MGTKDLLKEYNLSRQCDNLYPKILIPLRIQEALLAEQSLGRAKTADRFGELSGWAVALGAISLATPVGWLGLIGAGAAIFYDSTEGYQERKSTVEEENKRARQILSDPELLRKYMQSQLKSTLQTTRSSLTKSDARSGKYDDVLLNAVRAIPGCLVKKGEGLNLSYTFTPDVILHIPSLNLWIDIEVDEPWFLSDSGQKEPIHYIGKDDYRDQQFYDARWIVIRFAEEQIAKQPASCAKEVAKLLSLFNVDASQLFQTTPDLKPVERWNYETALEMHRY</sequence>
<evidence type="ECO:0000313" key="2">
    <source>
        <dbReference type="EMBL" id="PSB14133.1"/>
    </source>
</evidence>
<reference evidence="2 3" key="1">
    <citation type="submission" date="2018-02" db="EMBL/GenBank/DDBJ databases">
        <authorList>
            <person name="Cohen D.B."/>
            <person name="Kent A.D."/>
        </authorList>
    </citation>
    <scope>NUCLEOTIDE SEQUENCE [LARGE SCALE GENOMIC DNA]</scope>
    <source>
        <strain evidence="2 3">ULC007</strain>
    </source>
</reference>
<name>A0A2T1D0V6_9CYAN</name>
<evidence type="ECO:0000256" key="1">
    <source>
        <dbReference type="SAM" id="Phobius"/>
    </source>
</evidence>
<dbReference type="STRING" id="1920490.GCA_001895925_03868"/>
<organism evidence="2 3">
    <name type="scientific">Phormidesmis priestleyi ULC007</name>
    <dbReference type="NCBI Taxonomy" id="1920490"/>
    <lineage>
        <taxon>Bacteria</taxon>
        <taxon>Bacillati</taxon>
        <taxon>Cyanobacteriota</taxon>
        <taxon>Cyanophyceae</taxon>
        <taxon>Leptolyngbyales</taxon>
        <taxon>Leptolyngbyaceae</taxon>
        <taxon>Phormidesmis</taxon>
    </lineage>
</organism>
<comment type="caution">
    <text evidence="2">The sequence shown here is derived from an EMBL/GenBank/DDBJ whole genome shotgun (WGS) entry which is preliminary data.</text>
</comment>
<dbReference type="OrthoDB" id="570036at2"/>
<protein>
    <recommendedName>
        <fullName evidence="4">DUF559 domain-containing protein</fullName>
    </recommendedName>
</protein>
<proteinExistence type="predicted"/>
<gene>
    <name evidence="2" type="ORF">C7B65_26755</name>
</gene>
<keyword evidence="1" id="KW-0472">Membrane</keyword>
<dbReference type="Proteomes" id="UP000238634">
    <property type="component" value="Unassembled WGS sequence"/>
</dbReference>
<evidence type="ECO:0008006" key="4">
    <source>
        <dbReference type="Google" id="ProtNLM"/>
    </source>
</evidence>
<accession>A0A2T1D0V6</accession>
<evidence type="ECO:0000313" key="3">
    <source>
        <dbReference type="Proteomes" id="UP000238634"/>
    </source>
</evidence>
<dbReference type="EMBL" id="PVWG01000103">
    <property type="protein sequence ID" value="PSB14133.1"/>
    <property type="molecule type" value="Genomic_DNA"/>
</dbReference>
<feature type="transmembrane region" description="Helical" evidence="1">
    <location>
        <begin position="54"/>
        <end position="81"/>
    </location>
</feature>